<organism evidence="1 2">
    <name type="scientific">Vermiconidia calcicola</name>
    <dbReference type="NCBI Taxonomy" id="1690605"/>
    <lineage>
        <taxon>Eukaryota</taxon>
        <taxon>Fungi</taxon>
        <taxon>Dikarya</taxon>
        <taxon>Ascomycota</taxon>
        <taxon>Pezizomycotina</taxon>
        <taxon>Dothideomycetes</taxon>
        <taxon>Dothideomycetidae</taxon>
        <taxon>Mycosphaerellales</taxon>
        <taxon>Extremaceae</taxon>
        <taxon>Vermiconidia</taxon>
    </lineage>
</organism>
<accession>A0AAV9PVD6</accession>
<keyword evidence="2" id="KW-1185">Reference proteome</keyword>
<gene>
    <name evidence="1" type="ORF">LTR25_009593</name>
</gene>
<dbReference type="EMBL" id="JAXLQG010000021">
    <property type="protein sequence ID" value="KAK5529813.1"/>
    <property type="molecule type" value="Genomic_DNA"/>
</dbReference>
<evidence type="ECO:0000313" key="1">
    <source>
        <dbReference type="EMBL" id="KAK5529813.1"/>
    </source>
</evidence>
<protein>
    <submittedName>
        <fullName evidence="1">Uncharacterized protein</fullName>
    </submittedName>
</protein>
<sequence length="111" mass="12398">MIGPKLMRMAGSYLALFKENCNSWPEAIALAQASHPGLEDPETVALRYFDTTHGSLKSLSFLSYPRSCNEKEWTFHVDGDNVTTLKEERWTRAEAGPGVVQVQRESLAVVL</sequence>
<proteinExistence type="predicted"/>
<dbReference type="AlphaFoldDB" id="A0AAV9PVD6"/>
<reference evidence="1 2" key="1">
    <citation type="submission" date="2023-06" db="EMBL/GenBank/DDBJ databases">
        <title>Black Yeasts Isolated from many extreme environments.</title>
        <authorList>
            <person name="Coleine C."/>
            <person name="Stajich J.E."/>
            <person name="Selbmann L."/>
        </authorList>
    </citation>
    <scope>NUCLEOTIDE SEQUENCE [LARGE SCALE GENOMIC DNA]</scope>
    <source>
        <strain evidence="1 2">CCFEE 5887</strain>
    </source>
</reference>
<dbReference type="Proteomes" id="UP001345827">
    <property type="component" value="Unassembled WGS sequence"/>
</dbReference>
<name>A0AAV9PVD6_9PEZI</name>
<comment type="caution">
    <text evidence="1">The sequence shown here is derived from an EMBL/GenBank/DDBJ whole genome shotgun (WGS) entry which is preliminary data.</text>
</comment>
<evidence type="ECO:0000313" key="2">
    <source>
        <dbReference type="Proteomes" id="UP001345827"/>
    </source>
</evidence>